<dbReference type="eggNOG" id="ENOG5032WE4">
    <property type="taxonomic scope" value="Bacteria"/>
</dbReference>
<gene>
    <name evidence="1" type="ORF">CSEC_0865</name>
</gene>
<dbReference type="Proteomes" id="UP000031552">
    <property type="component" value="Unassembled WGS sequence"/>
</dbReference>
<sequence>MTTFKRSFFLVSLLVILLKLSLFTVEEKALPFVIILVDAPYFDYKDGNSFFESLKKRAKNTEATFGHAWVLLKGTLKGKPLFFECGFSGERGDIGYFKGMDQLFRKKDPNPVRYLQTPLKDGFLEQGAGKHTPTMAAKINLTDDQFEAIFNFIGSYSYPTYDLSSKQCVTFIADILGVIDLTVDTWTRISIPEWLTIEGQNYRMWSDKRFSSFCFHSPDALEYELSRLIKEGKAQEAYEDYFTLKQAYNSQVQFEPPPLHATRCQQIKLRR</sequence>
<organism evidence="1 2">
    <name type="scientific">Candidatus Criblamydia sequanensis CRIB-18</name>
    <dbReference type="NCBI Taxonomy" id="1437425"/>
    <lineage>
        <taxon>Bacteria</taxon>
        <taxon>Pseudomonadati</taxon>
        <taxon>Chlamydiota</taxon>
        <taxon>Chlamydiia</taxon>
        <taxon>Parachlamydiales</taxon>
        <taxon>Candidatus Criblamydiaceae</taxon>
        <taxon>Candidatus Criblamydia</taxon>
    </lineage>
</organism>
<reference evidence="1" key="1">
    <citation type="submission" date="2013-12" db="EMBL/GenBank/DDBJ databases">
        <authorList>
            <person name="Linke B."/>
        </authorList>
    </citation>
    <scope>NUCLEOTIDE SEQUENCE [LARGE SCALE GENOMIC DNA]</scope>
    <source>
        <strain evidence="1">CRIB-18</strain>
    </source>
</reference>
<protein>
    <submittedName>
        <fullName evidence="1">Conserved putative secreted protein</fullName>
    </submittedName>
</protein>
<dbReference type="STRING" id="1437425.CSEC_0865"/>
<dbReference type="RefSeq" id="WP_041017131.1">
    <property type="nucleotide sequence ID" value="NZ_CCEJ010000003.1"/>
</dbReference>
<dbReference type="EMBL" id="CCEJ010000003">
    <property type="protein sequence ID" value="CDR33693.1"/>
    <property type="molecule type" value="Genomic_DNA"/>
</dbReference>
<reference evidence="1" key="2">
    <citation type="submission" date="2014-09" db="EMBL/GenBank/DDBJ databases">
        <title>Criblamydia sequanensis harbors a mega-plasmid encoding arsenite resistance.</title>
        <authorList>
            <person name="Bertelli C."/>
            <person name="Goesmann A."/>
            <person name="Greub G."/>
        </authorList>
    </citation>
    <scope>NUCLEOTIDE SEQUENCE [LARGE SCALE GENOMIC DNA]</scope>
    <source>
        <strain evidence="1">CRIB-18</strain>
    </source>
</reference>
<accession>A0A090D1R6</accession>
<proteinExistence type="predicted"/>
<dbReference type="OrthoDB" id="20844at2"/>
<keyword evidence="2" id="KW-1185">Reference proteome</keyword>
<evidence type="ECO:0000313" key="2">
    <source>
        <dbReference type="Proteomes" id="UP000031552"/>
    </source>
</evidence>
<dbReference type="AlphaFoldDB" id="A0A090D1R6"/>
<evidence type="ECO:0000313" key="1">
    <source>
        <dbReference type="EMBL" id="CDR33693.1"/>
    </source>
</evidence>
<name>A0A090D1R6_9BACT</name>
<comment type="caution">
    <text evidence="1">The sequence shown here is derived from an EMBL/GenBank/DDBJ whole genome shotgun (WGS) entry which is preliminary data.</text>
</comment>